<evidence type="ECO:0000313" key="4">
    <source>
        <dbReference type="Proteomes" id="UP000762676"/>
    </source>
</evidence>
<feature type="compositionally biased region" description="Low complexity" evidence="1">
    <location>
        <begin position="214"/>
        <end position="227"/>
    </location>
</feature>
<dbReference type="AlphaFoldDB" id="A0AAV4JYN2"/>
<dbReference type="InterPro" id="IPR012337">
    <property type="entry name" value="RNaseH-like_sf"/>
</dbReference>
<feature type="region of interest" description="Disordered" evidence="1">
    <location>
        <begin position="190"/>
        <end position="255"/>
    </location>
</feature>
<dbReference type="InterPro" id="IPR001584">
    <property type="entry name" value="Integrase_cat-core"/>
</dbReference>
<reference evidence="3 4" key="1">
    <citation type="journal article" date="2021" name="Elife">
        <title>Chloroplast acquisition without the gene transfer in kleptoplastic sea slugs, Plakobranchus ocellatus.</title>
        <authorList>
            <person name="Maeda T."/>
            <person name="Takahashi S."/>
            <person name="Yoshida T."/>
            <person name="Shimamura S."/>
            <person name="Takaki Y."/>
            <person name="Nagai Y."/>
            <person name="Toyoda A."/>
            <person name="Suzuki Y."/>
            <person name="Arimoto A."/>
            <person name="Ishii H."/>
            <person name="Satoh N."/>
            <person name="Nishiyama T."/>
            <person name="Hasebe M."/>
            <person name="Maruyama T."/>
            <person name="Minagawa J."/>
            <person name="Obokata J."/>
            <person name="Shigenobu S."/>
        </authorList>
    </citation>
    <scope>NUCLEOTIDE SEQUENCE [LARGE SCALE GENOMIC DNA]</scope>
</reference>
<dbReference type="PANTHER" id="PTHR37984">
    <property type="entry name" value="PROTEIN CBG26694"/>
    <property type="match status" value="1"/>
</dbReference>
<gene>
    <name evidence="3" type="ORF">ElyMa_005238700</name>
</gene>
<dbReference type="Proteomes" id="UP000762676">
    <property type="component" value="Unassembled WGS sequence"/>
</dbReference>
<evidence type="ECO:0000259" key="2">
    <source>
        <dbReference type="PROSITE" id="PS50994"/>
    </source>
</evidence>
<dbReference type="GO" id="GO:0003676">
    <property type="term" value="F:nucleic acid binding"/>
    <property type="evidence" value="ECO:0007669"/>
    <property type="project" value="InterPro"/>
</dbReference>
<keyword evidence="4" id="KW-1185">Reference proteome</keyword>
<dbReference type="Gene3D" id="3.30.420.10">
    <property type="entry name" value="Ribonuclease H-like superfamily/Ribonuclease H"/>
    <property type="match status" value="1"/>
</dbReference>
<protein>
    <submittedName>
        <fullName evidence="3">Pol polyprotein</fullName>
    </submittedName>
</protein>
<accession>A0AAV4JYN2</accession>
<dbReference type="SUPFAM" id="SSF53098">
    <property type="entry name" value="Ribonuclease H-like"/>
    <property type="match status" value="1"/>
</dbReference>
<sequence>MKSIFATHCIPDVLVSDNGPPFASAEFRKFTEEFSFTHTTSSPRYPQANGEAERAVQTIKNLLRKATDPYVALLMYRATPLQNGFAPSEILMGRKLNTKLPSLQRSLHVKPNLPMLIEKEQRYRDNQRDNYNRRHAVQKAPELQPGDAVYIKDLKRPGSIINGHPNPRSYIVNTEQGTIRRNRAHLVATPTPAWSPQALSPSVPEASPRPPSVPRTVPSTTSETSPEMQPTVPAQEQPRLTRSGRATIPPKRLDL</sequence>
<dbReference type="InterPro" id="IPR036397">
    <property type="entry name" value="RNaseH_sf"/>
</dbReference>
<dbReference type="PANTHER" id="PTHR37984:SF9">
    <property type="entry name" value="INTEGRASE CATALYTIC DOMAIN-CONTAINING PROTEIN"/>
    <property type="match status" value="1"/>
</dbReference>
<dbReference type="InterPro" id="IPR050951">
    <property type="entry name" value="Retrovirus_Pol_polyprotein"/>
</dbReference>
<organism evidence="3 4">
    <name type="scientific">Elysia marginata</name>
    <dbReference type="NCBI Taxonomy" id="1093978"/>
    <lineage>
        <taxon>Eukaryota</taxon>
        <taxon>Metazoa</taxon>
        <taxon>Spiralia</taxon>
        <taxon>Lophotrochozoa</taxon>
        <taxon>Mollusca</taxon>
        <taxon>Gastropoda</taxon>
        <taxon>Heterobranchia</taxon>
        <taxon>Euthyneura</taxon>
        <taxon>Panpulmonata</taxon>
        <taxon>Sacoglossa</taxon>
        <taxon>Placobranchoidea</taxon>
        <taxon>Plakobranchidae</taxon>
        <taxon>Elysia</taxon>
    </lineage>
</organism>
<proteinExistence type="predicted"/>
<name>A0AAV4JYN2_9GAST</name>
<dbReference type="EMBL" id="BMAT01010452">
    <property type="protein sequence ID" value="GFS27118.1"/>
    <property type="molecule type" value="Genomic_DNA"/>
</dbReference>
<feature type="domain" description="Integrase catalytic" evidence="2">
    <location>
        <begin position="1"/>
        <end position="65"/>
    </location>
</feature>
<evidence type="ECO:0000313" key="3">
    <source>
        <dbReference type="EMBL" id="GFS27118.1"/>
    </source>
</evidence>
<dbReference type="PROSITE" id="PS50994">
    <property type="entry name" value="INTEGRASE"/>
    <property type="match status" value="1"/>
</dbReference>
<dbReference type="GO" id="GO:0015074">
    <property type="term" value="P:DNA integration"/>
    <property type="evidence" value="ECO:0007669"/>
    <property type="project" value="InterPro"/>
</dbReference>
<evidence type="ECO:0000256" key="1">
    <source>
        <dbReference type="SAM" id="MobiDB-lite"/>
    </source>
</evidence>
<comment type="caution">
    <text evidence="3">The sequence shown here is derived from an EMBL/GenBank/DDBJ whole genome shotgun (WGS) entry which is preliminary data.</text>
</comment>